<feature type="domain" description="TonB-dependent transporter Oar-like beta-barrel" evidence="9">
    <location>
        <begin position="242"/>
        <end position="322"/>
    </location>
</feature>
<dbReference type="GO" id="GO:0015344">
    <property type="term" value="F:siderophore uptake transmembrane transporter activity"/>
    <property type="evidence" value="ECO:0007669"/>
    <property type="project" value="TreeGrafter"/>
</dbReference>
<evidence type="ECO:0000313" key="11">
    <source>
        <dbReference type="Proteomes" id="UP001059380"/>
    </source>
</evidence>
<evidence type="ECO:0000313" key="10">
    <source>
        <dbReference type="EMBL" id="UWZ84814.1"/>
    </source>
</evidence>
<sequence length="1037" mass="112919">MTKRVFRITLLFLLVLTAVPLHLLAQATASGSVQGTVTDPSAAVVSGAEVTITSVSTDAKRTTTTNATGGYRFDLLPAGKYKLQISSAGFSTVLQNIEILVGQTVTINVGLKPGSTTQTVEVSAESAIIDTAKTSVGVEITPSEVQNLPMVGQDAANLAYLAPGVKQTDSYDPTKNRYAILSVNGDGGRNVNVTVNGVDNKDNTVGGPVMQLPLEAVQEYHISTQRFSAENGRSEGAAINIITKSGSNQFHGSVLGFFRDTNLNTDQKQPNGDGKTTTSSHPDYTRQQFGGSIGGPVKKDRAFLFFAINREREHQNLAEDPSAYAQLVAAAPFFNAGGTKLVDPAAAIPRPFFETRYNGRADLIINPKNSAYLSYSSQANNSNNDQSDGTGDLNNGNFTVNHLQIANFTVNSILNDTTVNTFTSGFQYWNNLIDSHISSPLVTFPNPASFGTNTNVPQQSYQRKWQFKDDFSKVVGKHTFKGGFDYLWNPVEGGFFEFSSTLEIDFSDNPTNINNAYADTFSHPGLVSGMTIANGDPTFQVATKQLGFYGQDDWKVTRHLELSLGLRWDKDFNMIGGSDIKNSRTYKDLKIVNSPISNPYVDSVAHDDNLDFSPRVGFAWDMSGKGNHVLRGGYGMYFGNVFQNIPLFMEQMSNATVFQSVLSLTNSCPVDGTKPCTGDPVPGTTKTLDQWRYGIDPMPTIPPPSTELASRSVGRLMDPHYRNPVTQEFNFGYTWAINPRTAVEAEYVHVLGLHTNKTMNMDQKIPTGTAAGDCCTRPLDPAYEASSIPERVPASVRVDSAIGREHYDGINFSFREQMANRFQVQANYTLAWAYGYGSGGGSFRNYPKLFTAPFASWEWGPSPNDERSHITVSGVVNLPWRFDFAPILQFGTARPFDLTNSSNTLNTGGGTGVGVVVPKATPKDYFAFAGDNAGAQNCFYGLGQQASCTIVPYDPLRGQAFFELDTRLAKSILIKERYNIQLVAQAFNLTNRANYGNNFGNSIGSPDTFNHPVGFIGPSSTIIPRSTWGELGARFSF</sequence>
<keyword evidence="4" id="KW-0812">Transmembrane</keyword>
<feature type="region of interest" description="Disordered" evidence="7">
    <location>
        <begin position="262"/>
        <end position="294"/>
    </location>
</feature>
<dbReference type="SUPFAM" id="SSF56935">
    <property type="entry name" value="Porins"/>
    <property type="match status" value="1"/>
</dbReference>
<gene>
    <name evidence="10" type="ORF">MOP44_02490</name>
</gene>
<organism evidence="10 11">
    <name type="scientific">Occallatibacter riparius</name>
    <dbReference type="NCBI Taxonomy" id="1002689"/>
    <lineage>
        <taxon>Bacteria</taxon>
        <taxon>Pseudomonadati</taxon>
        <taxon>Acidobacteriota</taxon>
        <taxon>Terriglobia</taxon>
        <taxon>Terriglobales</taxon>
        <taxon>Acidobacteriaceae</taxon>
        <taxon>Occallatibacter</taxon>
    </lineage>
</organism>
<keyword evidence="3" id="KW-1134">Transmembrane beta strand</keyword>
<feature type="domain" description="TonB-dependent transporter Oar-like beta-barrel" evidence="9">
    <location>
        <begin position="347"/>
        <end position="1009"/>
    </location>
</feature>
<dbReference type="Proteomes" id="UP001059380">
    <property type="component" value="Chromosome"/>
</dbReference>
<dbReference type="Gene3D" id="2.40.170.20">
    <property type="entry name" value="TonB-dependent receptor, beta-barrel domain"/>
    <property type="match status" value="1"/>
</dbReference>
<evidence type="ECO:0000256" key="2">
    <source>
        <dbReference type="ARBA" id="ARBA00022448"/>
    </source>
</evidence>
<proteinExistence type="predicted"/>
<reference evidence="10" key="1">
    <citation type="submission" date="2021-04" db="EMBL/GenBank/DDBJ databases">
        <title>Phylogenetic analysis of Acidobacteriaceae.</title>
        <authorList>
            <person name="Qiu L."/>
            <person name="Zhang Q."/>
        </authorList>
    </citation>
    <scope>NUCLEOTIDE SEQUENCE</scope>
    <source>
        <strain evidence="10">DSM 25168</strain>
    </source>
</reference>
<dbReference type="AlphaFoldDB" id="A0A9J7BV79"/>
<dbReference type="InterPro" id="IPR008969">
    <property type="entry name" value="CarboxyPept-like_regulatory"/>
</dbReference>
<name>A0A9J7BV79_9BACT</name>
<keyword evidence="11" id="KW-1185">Reference proteome</keyword>
<evidence type="ECO:0000259" key="9">
    <source>
        <dbReference type="Pfam" id="PF25183"/>
    </source>
</evidence>
<feature type="chain" id="PRO_5039903341" evidence="8">
    <location>
        <begin position="26"/>
        <end position="1037"/>
    </location>
</feature>
<keyword evidence="5" id="KW-0472">Membrane</keyword>
<dbReference type="Gene3D" id="2.60.40.1120">
    <property type="entry name" value="Carboxypeptidase-like, regulatory domain"/>
    <property type="match status" value="1"/>
</dbReference>
<evidence type="ECO:0000256" key="4">
    <source>
        <dbReference type="ARBA" id="ARBA00022692"/>
    </source>
</evidence>
<keyword evidence="10" id="KW-0121">Carboxypeptidase</keyword>
<dbReference type="KEGG" id="orp:MOP44_02490"/>
<keyword evidence="8" id="KW-0732">Signal</keyword>
<keyword evidence="6" id="KW-0998">Cell outer membrane</keyword>
<evidence type="ECO:0000256" key="5">
    <source>
        <dbReference type="ARBA" id="ARBA00023136"/>
    </source>
</evidence>
<dbReference type="SUPFAM" id="SSF49464">
    <property type="entry name" value="Carboxypeptidase regulatory domain-like"/>
    <property type="match status" value="1"/>
</dbReference>
<dbReference type="PANTHER" id="PTHR30069:SF46">
    <property type="entry name" value="OAR PROTEIN"/>
    <property type="match status" value="1"/>
</dbReference>
<dbReference type="InterPro" id="IPR036942">
    <property type="entry name" value="Beta-barrel_TonB_sf"/>
</dbReference>
<comment type="subcellular location">
    <subcellularLocation>
        <location evidence="1">Cell outer membrane</location>
        <topology evidence="1">Multi-pass membrane protein</topology>
    </subcellularLocation>
</comment>
<evidence type="ECO:0000256" key="8">
    <source>
        <dbReference type="SAM" id="SignalP"/>
    </source>
</evidence>
<feature type="signal peptide" evidence="8">
    <location>
        <begin position="1"/>
        <end position="25"/>
    </location>
</feature>
<feature type="compositionally biased region" description="Polar residues" evidence="7">
    <location>
        <begin position="262"/>
        <end position="290"/>
    </location>
</feature>
<dbReference type="InterPro" id="IPR039426">
    <property type="entry name" value="TonB-dep_rcpt-like"/>
</dbReference>
<evidence type="ECO:0000256" key="3">
    <source>
        <dbReference type="ARBA" id="ARBA00022452"/>
    </source>
</evidence>
<dbReference type="EMBL" id="CP093313">
    <property type="protein sequence ID" value="UWZ84814.1"/>
    <property type="molecule type" value="Genomic_DNA"/>
</dbReference>
<dbReference type="PANTHER" id="PTHR30069">
    <property type="entry name" value="TONB-DEPENDENT OUTER MEMBRANE RECEPTOR"/>
    <property type="match status" value="1"/>
</dbReference>
<evidence type="ECO:0000256" key="6">
    <source>
        <dbReference type="ARBA" id="ARBA00023237"/>
    </source>
</evidence>
<evidence type="ECO:0000256" key="7">
    <source>
        <dbReference type="SAM" id="MobiDB-lite"/>
    </source>
</evidence>
<dbReference type="InterPro" id="IPR057601">
    <property type="entry name" value="Oar-like_b-barrel"/>
</dbReference>
<dbReference type="Pfam" id="PF25183">
    <property type="entry name" value="OMP_b-brl_4"/>
    <property type="match status" value="2"/>
</dbReference>
<dbReference type="GO" id="GO:0009279">
    <property type="term" value="C:cell outer membrane"/>
    <property type="evidence" value="ECO:0007669"/>
    <property type="project" value="UniProtKB-SubCell"/>
</dbReference>
<dbReference type="RefSeq" id="WP_260794320.1">
    <property type="nucleotide sequence ID" value="NZ_CP093313.1"/>
</dbReference>
<dbReference type="Pfam" id="PF13620">
    <property type="entry name" value="CarboxypepD_reg"/>
    <property type="match status" value="1"/>
</dbReference>
<evidence type="ECO:0000256" key="1">
    <source>
        <dbReference type="ARBA" id="ARBA00004571"/>
    </source>
</evidence>
<protein>
    <submittedName>
        <fullName evidence="10">Carboxypeptidase regulatory-like domain-containing protein</fullName>
    </submittedName>
</protein>
<keyword evidence="2" id="KW-0813">Transport</keyword>
<dbReference type="GO" id="GO:0004180">
    <property type="term" value="F:carboxypeptidase activity"/>
    <property type="evidence" value="ECO:0007669"/>
    <property type="project" value="UniProtKB-KW"/>
</dbReference>
<accession>A0A9J7BV79</accession>
<dbReference type="GO" id="GO:0044718">
    <property type="term" value="P:siderophore transmembrane transport"/>
    <property type="evidence" value="ECO:0007669"/>
    <property type="project" value="TreeGrafter"/>
</dbReference>
<keyword evidence="10" id="KW-0378">Hydrolase</keyword>
<keyword evidence="10" id="KW-0645">Protease</keyword>